<dbReference type="KEGG" id="xfs:D934_09060"/>
<sequence length="395" mass="43491">MADPVAWTFAPGGEYTETFDWLTDVLQAPTGGTQHRRLRQSPRATLRFSALESGASRRWMDVLLRAHSAARWWVPIAIDARALAVTAAAGATTLVVAVQGARFTQDGHVLIIGPDPRHYEVHRITALGEHTLTLATELSFSWGVGTRLYPVRLGRLSEPPQVGRFTADDSALVSLQFRLEDPLDSSAAIPGATYRGYPVFDTLPPVWTSDPVWVPHRHTHVQDDTISTPWMTDTAGVALGTTTMQYAPDDAAAILTFRSILFALAGRWAPVWVPSWIHDLPLAADVRAGQRTIDILGPLLSTPSGALQANRRDIRIALYSGAVWYRRITAVTSRGSQIERLTLDSRLPAAFTLTQVKMISFITFSVQDADTAVLRYFGPEAAQCQIVWKELHHAL</sequence>
<proteinExistence type="predicted"/>
<dbReference type="Proteomes" id="UP000027215">
    <property type="component" value="Chromosome"/>
</dbReference>
<dbReference type="AlphaFoldDB" id="A0A060H804"/>
<evidence type="ECO:0000313" key="3">
    <source>
        <dbReference type="Proteomes" id="UP000027215"/>
    </source>
</evidence>
<dbReference type="RefSeq" id="WP_020851138.1">
    <property type="nucleotide sequence ID" value="NZ_CP006696.1"/>
</dbReference>
<gene>
    <name evidence="1" type="ORF">D934_07840</name>
    <name evidence="2" type="ORF">D934_09060</name>
</gene>
<accession>A0A060H804</accession>
<protein>
    <submittedName>
        <fullName evidence="2">Uncharacterized protein</fullName>
    </submittedName>
</protein>
<evidence type="ECO:0000313" key="1">
    <source>
        <dbReference type="EMBL" id="AIC11330.1"/>
    </source>
</evidence>
<reference evidence="2 3" key="1">
    <citation type="submission" date="2013-08" db="EMBL/GenBank/DDBJ databases">
        <authorList>
            <person name="Stouthamer R."/>
            <person name="Nunney L."/>
        </authorList>
    </citation>
    <scope>NUCLEOTIDE SEQUENCE [LARGE SCALE GENOMIC DNA]</scope>
    <source>
        <strain evidence="2">Ann-1</strain>
        <strain evidence="3">ann-1</strain>
    </source>
</reference>
<dbReference type="PATRIC" id="fig|155920.8.peg.1815"/>
<dbReference type="EMBL" id="CP006696">
    <property type="protein sequence ID" value="AIC11415.1"/>
    <property type="molecule type" value="Genomic_DNA"/>
</dbReference>
<dbReference type="HOGENOM" id="CLU_034839_0_0_6"/>
<dbReference type="EMBL" id="CP006696">
    <property type="protein sequence ID" value="AIC11330.1"/>
    <property type="molecule type" value="Genomic_DNA"/>
</dbReference>
<name>A0A060H804_XYLFS</name>
<evidence type="ECO:0000313" key="2">
    <source>
        <dbReference type="EMBL" id="AIC11415.1"/>
    </source>
</evidence>
<organism evidence="2 3">
    <name type="scientific">Xylella fastidiosa subsp. sandyi Ann-1</name>
    <dbReference type="NCBI Taxonomy" id="155920"/>
    <lineage>
        <taxon>Bacteria</taxon>
        <taxon>Pseudomonadati</taxon>
        <taxon>Pseudomonadota</taxon>
        <taxon>Gammaproteobacteria</taxon>
        <taxon>Lysobacterales</taxon>
        <taxon>Lysobacteraceae</taxon>
        <taxon>Xylella</taxon>
    </lineage>
</organism>
<dbReference type="KEGG" id="xfs:D934_07840"/>